<name>A0A0H5R508_9EUKA</name>
<evidence type="ECO:0000256" key="7">
    <source>
        <dbReference type="ARBA" id="ARBA00022840"/>
    </source>
</evidence>
<dbReference type="SUPFAM" id="SSF52540">
    <property type="entry name" value="P-loop containing nucleoside triphosphate hydrolases"/>
    <property type="match status" value="2"/>
</dbReference>
<keyword evidence="4" id="KW-0158">Chromosome</keyword>
<dbReference type="PANTHER" id="PTHR19306:SF6">
    <property type="entry name" value="STRUCTURAL MAINTENANCE OF CHROMOSOMES PROTEIN 6"/>
    <property type="match status" value="1"/>
</dbReference>
<sequence length="1097" mass="124468">MDDRAELSEDDERQETPQEDSADDNDGLRDPNSEINQVARSKYAESGVITKIKLVNFMCHENLEVNLSPHVNFIHGENGSGKSAILVAISTCLGVKASDTNRGASLKDLVRVGQDWAQIDLTLKNEGPDAFEPKKHSACAMKFGKSITIRREISMSGSRNGYKILNHNGDVMGKTKKDLQDILDHFNIQVENPCVVMNQDTTKEFLLSNKNNSKYEFFLRATQLQQMGDVIGQIVKDEEKASFHLEEAKKQLELIEEDFLEKENIYENTKNLATIEQQIDALRIEALWSKVRDYSSDLVDQTSKSAEYSAKLVENQERLDELNSEKLQALAVHNASKEKLQVEQSALQNDTNNRNLLQGELQTARKAIMRYQTQLQEHRRNESNGQNRKADLQKQLVQLEAERNRDRAEEDAARFEQLKQLQLRQSNEENEVDQIKSRMGNVMSEASTNREMCQKHKDSVSSTQQRLDDAKRRENGFRDAASNRLAQFGNRMLDICNEVQRQSNRFRVPPLGPVGSYVTLLDKQHASGVQFAIGKRLLGGFIVDSFDDMKVLSGIFNKVLGGRQQSPYIIVLQKSSSKYNIPFNSHLDRLTRVMDAISIDDPWCFNALIDKAKIENTVLMKRADEARDLLRRISGSKVMTPLVVLPNGDRILIKHGALDNQSGPGGSSTSILESITQDQIDDVAREIQHINNELKQLNVTHTSLQKLLSDSENAVRTLRRDMQAMNAKLEITKSEITSIERQNSYNENHTDDFVREIMEKIEKCDQIILDAQNDQANAFDNLKKAEDTQQEKLNAVQEFNELASTAGKNLELLTEEVSLALQRVSEVQLQIDEISRRNIGILRQHGIEESKRVALSKDLNALRSQALAESGNKIVETSRDFRDIKKEIDKLEAKMAADTASLNHGSLEEITDAYLKARERFTSAQYQIEQGARDLKKITRKKNSRIVDWETFKKRISKQASFDFAFNMSQKGHEGYIKFDHKAGTLNMFVKMANNLCEADMTTDTKALSGGERSFTTLAFVVAIGESIRTPFRALDEFDIFMDNVNRRIAIDLLQELARKYRNRQFILITPQDVSMVKPTATTFVLMLKPPARPAEA</sequence>
<feature type="region of interest" description="Disordered" evidence="13">
    <location>
        <begin position="1"/>
        <end position="32"/>
    </location>
</feature>
<evidence type="ECO:0000256" key="10">
    <source>
        <dbReference type="ARBA" id="ARBA00023204"/>
    </source>
</evidence>
<evidence type="ECO:0000256" key="8">
    <source>
        <dbReference type="ARBA" id="ARBA00023054"/>
    </source>
</evidence>
<comment type="subcellular location">
    <subcellularLocation>
        <location evidence="2">Chromosome</location>
    </subcellularLocation>
    <subcellularLocation>
        <location evidence="1">Nucleus</location>
    </subcellularLocation>
</comment>
<evidence type="ECO:0000313" key="15">
    <source>
        <dbReference type="EMBL" id="CRZ09233.1"/>
    </source>
</evidence>
<comment type="similarity">
    <text evidence="3">Belongs to the SMC family. SMC6 subfamily.</text>
</comment>
<dbReference type="GO" id="GO:0030915">
    <property type="term" value="C:Smc5-Smc6 complex"/>
    <property type="evidence" value="ECO:0007669"/>
    <property type="project" value="TreeGrafter"/>
</dbReference>
<dbReference type="GO" id="GO:0035861">
    <property type="term" value="C:site of double-strand break"/>
    <property type="evidence" value="ECO:0007669"/>
    <property type="project" value="TreeGrafter"/>
</dbReference>
<feature type="coiled-coil region" evidence="12">
    <location>
        <begin position="768"/>
        <end position="802"/>
    </location>
</feature>
<feature type="coiled-coil region" evidence="12">
    <location>
        <begin position="238"/>
        <end position="265"/>
    </location>
</feature>
<accession>A0A0H5R508</accession>
<keyword evidence="8 12" id="KW-0175">Coiled coil</keyword>
<feature type="coiled-coil region" evidence="12">
    <location>
        <begin position="680"/>
        <end position="742"/>
    </location>
</feature>
<dbReference type="GO" id="GO:0003697">
    <property type="term" value="F:single-stranded DNA binding"/>
    <property type="evidence" value="ECO:0007669"/>
    <property type="project" value="TreeGrafter"/>
</dbReference>
<keyword evidence="10" id="KW-0234">DNA repair</keyword>
<evidence type="ECO:0000256" key="9">
    <source>
        <dbReference type="ARBA" id="ARBA00023172"/>
    </source>
</evidence>
<keyword evidence="6" id="KW-0227">DNA damage</keyword>
<dbReference type="InterPro" id="IPR003395">
    <property type="entry name" value="RecF/RecN/SMC_N"/>
</dbReference>
<evidence type="ECO:0000256" key="1">
    <source>
        <dbReference type="ARBA" id="ARBA00004123"/>
    </source>
</evidence>
<protein>
    <recommendedName>
        <fullName evidence="14">RecF/RecN/SMC N-terminal domain-containing protein</fullName>
    </recommendedName>
</protein>
<evidence type="ECO:0000256" key="3">
    <source>
        <dbReference type="ARBA" id="ARBA00006793"/>
    </source>
</evidence>
<evidence type="ECO:0000256" key="6">
    <source>
        <dbReference type="ARBA" id="ARBA00022763"/>
    </source>
</evidence>
<evidence type="ECO:0000256" key="11">
    <source>
        <dbReference type="ARBA" id="ARBA00023242"/>
    </source>
</evidence>
<dbReference type="GO" id="GO:0005634">
    <property type="term" value="C:nucleus"/>
    <property type="evidence" value="ECO:0007669"/>
    <property type="project" value="UniProtKB-SubCell"/>
</dbReference>
<feature type="compositionally biased region" description="Acidic residues" evidence="13">
    <location>
        <begin position="8"/>
        <end position="25"/>
    </location>
</feature>
<proteinExistence type="inferred from homology"/>
<evidence type="ECO:0000256" key="5">
    <source>
        <dbReference type="ARBA" id="ARBA00022741"/>
    </source>
</evidence>
<dbReference type="Gene3D" id="3.40.50.300">
    <property type="entry name" value="P-loop containing nucleotide triphosphate hydrolases"/>
    <property type="match status" value="2"/>
</dbReference>
<evidence type="ECO:0000256" key="12">
    <source>
        <dbReference type="SAM" id="Coils"/>
    </source>
</evidence>
<evidence type="ECO:0000256" key="4">
    <source>
        <dbReference type="ARBA" id="ARBA00022454"/>
    </source>
</evidence>
<evidence type="ECO:0000256" key="2">
    <source>
        <dbReference type="ARBA" id="ARBA00004286"/>
    </source>
</evidence>
<keyword evidence="11" id="KW-0539">Nucleus</keyword>
<dbReference type="GO" id="GO:0005524">
    <property type="term" value="F:ATP binding"/>
    <property type="evidence" value="ECO:0007669"/>
    <property type="project" value="UniProtKB-KW"/>
</dbReference>
<dbReference type="GO" id="GO:0000724">
    <property type="term" value="P:double-strand break repair via homologous recombination"/>
    <property type="evidence" value="ECO:0007669"/>
    <property type="project" value="TreeGrafter"/>
</dbReference>
<dbReference type="PANTHER" id="PTHR19306">
    <property type="entry name" value="STRUCTURAL MAINTENANCE OF CHROMOSOMES 5,6 SMC5, SMC6"/>
    <property type="match status" value="1"/>
</dbReference>
<dbReference type="AlphaFoldDB" id="A0A0H5R508"/>
<evidence type="ECO:0000259" key="14">
    <source>
        <dbReference type="Pfam" id="PF02463"/>
    </source>
</evidence>
<dbReference type="EMBL" id="HACM01008791">
    <property type="protein sequence ID" value="CRZ09233.1"/>
    <property type="molecule type" value="Transcribed_RNA"/>
</dbReference>
<organism evidence="15">
    <name type="scientific">Spongospora subterranea</name>
    <dbReference type="NCBI Taxonomy" id="70186"/>
    <lineage>
        <taxon>Eukaryota</taxon>
        <taxon>Sar</taxon>
        <taxon>Rhizaria</taxon>
        <taxon>Endomyxa</taxon>
        <taxon>Phytomyxea</taxon>
        <taxon>Plasmodiophorida</taxon>
        <taxon>Plasmodiophoridae</taxon>
        <taxon>Spongospora</taxon>
    </lineage>
</organism>
<feature type="domain" description="RecF/RecN/SMC N-terminal" evidence="14">
    <location>
        <begin position="49"/>
        <end position="1077"/>
    </location>
</feature>
<feature type="region of interest" description="Disordered" evidence="13">
    <location>
        <begin position="451"/>
        <end position="473"/>
    </location>
</feature>
<dbReference type="InterPro" id="IPR027417">
    <property type="entry name" value="P-loop_NTPase"/>
</dbReference>
<reference evidence="15" key="1">
    <citation type="submission" date="2015-04" db="EMBL/GenBank/DDBJ databases">
        <title>The genome sequence of the plant pathogenic Rhizarian Plasmodiophora brassicae reveals insights in its biotrophic life cycle and the origin of chitin synthesis.</title>
        <authorList>
            <person name="Schwelm A."/>
            <person name="Fogelqvist J."/>
            <person name="Knaust A."/>
            <person name="Julke S."/>
            <person name="Lilja T."/>
            <person name="Dhandapani V."/>
            <person name="Bonilla-Rosso G."/>
            <person name="Karlsson M."/>
            <person name="Shevchenko A."/>
            <person name="Choi S.R."/>
            <person name="Kim H.G."/>
            <person name="Park J.Y."/>
            <person name="Lim Y.P."/>
            <person name="Ludwig-Muller J."/>
            <person name="Dixelius C."/>
        </authorList>
    </citation>
    <scope>NUCLEOTIDE SEQUENCE</scope>
    <source>
        <tissue evidence="15">Potato root galls</tissue>
    </source>
</reference>
<keyword evidence="5" id="KW-0547">Nucleotide-binding</keyword>
<dbReference type="GO" id="GO:0003684">
    <property type="term" value="F:damaged DNA binding"/>
    <property type="evidence" value="ECO:0007669"/>
    <property type="project" value="TreeGrafter"/>
</dbReference>
<keyword evidence="7" id="KW-0067">ATP-binding</keyword>
<evidence type="ECO:0000256" key="13">
    <source>
        <dbReference type="SAM" id="MobiDB-lite"/>
    </source>
</evidence>
<dbReference type="Pfam" id="PF02463">
    <property type="entry name" value="SMC_N"/>
    <property type="match status" value="1"/>
</dbReference>
<keyword evidence="9" id="KW-0233">DNA recombination</keyword>